<evidence type="ECO:0000313" key="2">
    <source>
        <dbReference type="EMBL" id="OJD12983.1"/>
    </source>
</evidence>
<dbReference type="STRING" id="1447872.A0A1J9Q9Y1"/>
<name>A0A1J9Q9Y1_9EURO</name>
<dbReference type="InterPro" id="IPR002575">
    <property type="entry name" value="Aminoglycoside_PTrfase"/>
</dbReference>
<dbReference type="PANTHER" id="PTHR21310">
    <property type="entry name" value="AMINOGLYCOSIDE PHOSPHOTRANSFERASE-RELATED-RELATED"/>
    <property type="match status" value="1"/>
</dbReference>
<reference evidence="2 3" key="1">
    <citation type="submission" date="2015-07" db="EMBL/GenBank/DDBJ databases">
        <title>Emmonsia species relationships and genome sequence.</title>
        <authorList>
            <consortium name="The Broad Institute Genomics Platform"/>
            <person name="Cuomo C.A."/>
            <person name="Munoz J.F."/>
            <person name="Imamovic A."/>
            <person name="Priest M.E."/>
            <person name="Young S."/>
            <person name="Clay O.K."/>
            <person name="McEwen J.G."/>
        </authorList>
    </citation>
    <scope>NUCLEOTIDE SEQUENCE [LARGE SCALE GENOMIC DNA]</scope>
    <source>
        <strain evidence="2 3">UAMH 9510</strain>
    </source>
</reference>
<evidence type="ECO:0000259" key="1">
    <source>
        <dbReference type="Pfam" id="PF01636"/>
    </source>
</evidence>
<protein>
    <recommendedName>
        <fullName evidence="1">Aminoglycoside phosphotransferase domain-containing protein</fullName>
    </recommendedName>
</protein>
<accession>A0A1J9Q9Y1</accession>
<dbReference type="EMBL" id="LGRN01000345">
    <property type="protein sequence ID" value="OJD12983.1"/>
    <property type="molecule type" value="Genomic_DNA"/>
</dbReference>
<evidence type="ECO:0000313" key="3">
    <source>
        <dbReference type="Proteomes" id="UP000182235"/>
    </source>
</evidence>
<sequence length="436" mass="50706">MSHVFNSLKPLVLQHTDAVQLNEDLLLRFQKAFEKNPAVDLLSVVPTSYRLQHRKVQYRELTPTGRLNLRTVNELYDRLVQYPEIHLLESAFPSDYARNFEWMTAPKDHKPIREPQTPPDFRKKFDNIRTATVISPLSDKACALLKRYSDVDNHDPESLATSLKRLIWDSEKLWELNIRGIVVKCDDSIVIKVNVRHSDYCNEYTNLQYLEEHTPDIPVPRPHGMVIFGSFRAIFMSYIPGVTVAKIWPSLSHEEKLQIQRQLDQFFCRLRTLKQHDGVALGGVNGEGAKDYRVNETKAFKNITTTKEFEELQFSANHRASPFYVRLLRSFLQENEVAPESVFTHGDLKKSNIMVKRGASTENSYTITGVIDWEDSGFYPEYYESTTLTEGQSILEDDDWYLYAPSIISPSRFPVRWLVDRLWGNLLWSWKSDIVR</sequence>
<dbReference type="CDD" id="cd05120">
    <property type="entry name" value="APH_ChoK_like"/>
    <property type="match status" value="1"/>
</dbReference>
<dbReference type="VEuPathDB" id="FungiDB:AJ78_06498"/>
<dbReference type="OrthoDB" id="2906425at2759"/>
<dbReference type="PANTHER" id="PTHR21310:SF58">
    <property type="entry name" value="AMINOGLYCOSIDE PHOSPHOTRANSFERASE DOMAIN-CONTAINING PROTEIN"/>
    <property type="match status" value="1"/>
</dbReference>
<feature type="domain" description="Aminoglycoside phosphotransferase" evidence="1">
    <location>
        <begin position="202"/>
        <end position="384"/>
    </location>
</feature>
<dbReference type="Gene3D" id="3.90.1200.10">
    <property type="match status" value="1"/>
</dbReference>
<dbReference type="InterPro" id="IPR011009">
    <property type="entry name" value="Kinase-like_dom_sf"/>
</dbReference>
<organism evidence="2 3">
    <name type="scientific">Emergomyces pasteurianus Ep9510</name>
    <dbReference type="NCBI Taxonomy" id="1447872"/>
    <lineage>
        <taxon>Eukaryota</taxon>
        <taxon>Fungi</taxon>
        <taxon>Dikarya</taxon>
        <taxon>Ascomycota</taxon>
        <taxon>Pezizomycotina</taxon>
        <taxon>Eurotiomycetes</taxon>
        <taxon>Eurotiomycetidae</taxon>
        <taxon>Onygenales</taxon>
        <taxon>Ajellomycetaceae</taxon>
        <taxon>Emergomyces</taxon>
    </lineage>
</organism>
<keyword evidence="3" id="KW-1185">Reference proteome</keyword>
<dbReference type="AlphaFoldDB" id="A0A1J9Q9Y1"/>
<dbReference type="Proteomes" id="UP000182235">
    <property type="component" value="Unassembled WGS sequence"/>
</dbReference>
<proteinExistence type="predicted"/>
<dbReference type="InterPro" id="IPR051678">
    <property type="entry name" value="AGP_Transferase"/>
</dbReference>
<gene>
    <name evidence="2" type="ORF">AJ78_06498</name>
</gene>
<dbReference type="Pfam" id="PF01636">
    <property type="entry name" value="APH"/>
    <property type="match status" value="1"/>
</dbReference>
<dbReference type="SUPFAM" id="SSF56112">
    <property type="entry name" value="Protein kinase-like (PK-like)"/>
    <property type="match status" value="1"/>
</dbReference>
<comment type="caution">
    <text evidence="2">The sequence shown here is derived from an EMBL/GenBank/DDBJ whole genome shotgun (WGS) entry which is preliminary data.</text>
</comment>